<dbReference type="InterPro" id="IPR027417">
    <property type="entry name" value="P-loop_NTPase"/>
</dbReference>
<proteinExistence type="predicted"/>
<dbReference type="EMBL" id="FNQM01000001">
    <property type="protein sequence ID" value="SDZ73582.1"/>
    <property type="molecule type" value="Genomic_DNA"/>
</dbReference>
<accession>A0A1H3VHH7</accession>
<dbReference type="Gene3D" id="3.40.50.300">
    <property type="entry name" value="P-loop containing nucleotide triphosphate hydrolases"/>
    <property type="match status" value="1"/>
</dbReference>
<evidence type="ECO:0000313" key="2">
    <source>
        <dbReference type="EMBL" id="SDZ73582.1"/>
    </source>
</evidence>
<dbReference type="GO" id="GO:0009360">
    <property type="term" value="C:DNA polymerase III complex"/>
    <property type="evidence" value="ECO:0007669"/>
    <property type="project" value="TreeGrafter"/>
</dbReference>
<name>A0A1H3VHH7_9RHOB</name>
<evidence type="ECO:0000313" key="3">
    <source>
        <dbReference type="Proteomes" id="UP000198703"/>
    </source>
</evidence>
<dbReference type="AlphaFoldDB" id="A0A1H3VHH7"/>
<dbReference type="InterPro" id="IPR050238">
    <property type="entry name" value="DNA_Rep/Repair_Clamp_Loader"/>
</dbReference>
<dbReference type="SUPFAM" id="SSF52540">
    <property type="entry name" value="P-loop containing nucleoside triphosphate hydrolases"/>
    <property type="match status" value="1"/>
</dbReference>
<reference evidence="2 3" key="1">
    <citation type="submission" date="2016-10" db="EMBL/GenBank/DDBJ databases">
        <authorList>
            <person name="de Groot N.N."/>
        </authorList>
    </citation>
    <scope>NUCLEOTIDE SEQUENCE [LARGE SCALE GENOMIC DNA]</scope>
    <source>
        <strain evidence="2 3">DSM 15345</strain>
    </source>
</reference>
<dbReference type="RefSeq" id="WP_093247497.1">
    <property type="nucleotide sequence ID" value="NZ_FNQM01000001.1"/>
</dbReference>
<dbReference type="OrthoDB" id="9811073at2"/>
<gene>
    <name evidence="2" type="ORF">SAMN05444370_10156</name>
</gene>
<protein>
    <submittedName>
        <fullName evidence="2">DNA polymerase III, delta prime subunit</fullName>
    </submittedName>
</protein>
<dbReference type="Proteomes" id="UP000198703">
    <property type="component" value="Unassembled WGS sequence"/>
</dbReference>
<dbReference type="NCBIfam" id="NF005677">
    <property type="entry name" value="PRK07471.1"/>
    <property type="match status" value="1"/>
</dbReference>
<dbReference type="Pfam" id="PF13177">
    <property type="entry name" value="DNA_pol3_delta2"/>
    <property type="match status" value="1"/>
</dbReference>
<keyword evidence="3" id="KW-1185">Reference proteome</keyword>
<evidence type="ECO:0000256" key="1">
    <source>
        <dbReference type="SAM" id="MobiDB-lite"/>
    </source>
</evidence>
<dbReference type="STRING" id="89524.SAMN05444370_10156"/>
<feature type="region of interest" description="Disordered" evidence="1">
    <location>
        <begin position="1"/>
        <end position="37"/>
    </location>
</feature>
<organism evidence="2 3">
    <name type="scientific">Rubrimonas cliftonensis</name>
    <dbReference type="NCBI Taxonomy" id="89524"/>
    <lineage>
        <taxon>Bacteria</taxon>
        <taxon>Pseudomonadati</taxon>
        <taxon>Pseudomonadota</taxon>
        <taxon>Alphaproteobacteria</taxon>
        <taxon>Rhodobacterales</taxon>
        <taxon>Paracoccaceae</taxon>
        <taxon>Rubrimonas</taxon>
    </lineage>
</organism>
<dbReference type="PANTHER" id="PTHR11669:SF8">
    <property type="entry name" value="DNA POLYMERASE III SUBUNIT DELTA"/>
    <property type="match status" value="1"/>
</dbReference>
<dbReference type="GO" id="GO:0006261">
    <property type="term" value="P:DNA-templated DNA replication"/>
    <property type="evidence" value="ECO:0007669"/>
    <property type="project" value="TreeGrafter"/>
</dbReference>
<sequence>MSRAPTRGAGGADAAQEPAPDQVEGAPHPRETAGLHGQEAAERAFLAAWAGGRLHHAWLLRGPRGVGKATLAYRLARALLVHGDAAPETLDIDPQRPVARRVAAGSEPRLKTLRRSADKSGKLRTQLTVDVVRDARAFFGLTAADGGWRVAIVDPADEMNPSAANALLKILEEPPQRAMLLLVSHAPGRLLPTIRSRCRTLDLGPLDGEAFAKALAEAGAAEAAPPALGVLAGGSPGEALRLAAEDGPALYARLARLMAGAPGLDRAALIALADAAAGRAAAARYAMTLELTGTLLRRLARAGALGHGPEAAPGEAALAARLAPDAARARLWAEMAAETAAKADRARLVNLDPAGVILDIWLAIDAAAGRAIAA</sequence>
<dbReference type="PANTHER" id="PTHR11669">
    <property type="entry name" value="REPLICATION FACTOR C / DNA POLYMERASE III GAMMA-TAU SUBUNIT"/>
    <property type="match status" value="1"/>
</dbReference>